<proteinExistence type="predicted"/>
<dbReference type="ProMEX" id="A8JDR9"/>
<reference evidence="2 3" key="1">
    <citation type="journal article" date="2007" name="Science">
        <title>The Chlamydomonas genome reveals the evolution of key animal and plant functions.</title>
        <authorList>
            <person name="Merchant S.S."/>
            <person name="Prochnik S.E."/>
            <person name="Vallon O."/>
            <person name="Harris E.H."/>
            <person name="Karpowicz S.J."/>
            <person name="Witman G.B."/>
            <person name="Terry A."/>
            <person name="Salamov A."/>
            <person name="Fritz-Laylin L.K."/>
            <person name="Marechal-Drouard L."/>
            <person name="Marshall W.F."/>
            <person name="Qu L.H."/>
            <person name="Nelson D.R."/>
            <person name="Sanderfoot A.A."/>
            <person name="Spalding M.H."/>
            <person name="Kapitonov V.V."/>
            <person name="Ren Q."/>
            <person name="Ferris P."/>
            <person name="Lindquist E."/>
            <person name="Shapiro H."/>
            <person name="Lucas S.M."/>
            <person name="Grimwood J."/>
            <person name="Schmutz J."/>
            <person name="Cardol P."/>
            <person name="Cerutti H."/>
            <person name="Chanfreau G."/>
            <person name="Chen C.L."/>
            <person name="Cognat V."/>
            <person name="Croft M.T."/>
            <person name="Dent R."/>
            <person name="Dutcher S."/>
            <person name="Fernandez E."/>
            <person name="Fukuzawa H."/>
            <person name="Gonzalez-Ballester D."/>
            <person name="Gonzalez-Halphen D."/>
            <person name="Hallmann A."/>
            <person name="Hanikenne M."/>
            <person name="Hippler M."/>
            <person name="Inwood W."/>
            <person name="Jabbari K."/>
            <person name="Kalanon M."/>
            <person name="Kuras R."/>
            <person name="Lefebvre P.A."/>
            <person name="Lemaire S.D."/>
            <person name="Lobanov A.V."/>
            <person name="Lohr M."/>
            <person name="Manuell A."/>
            <person name="Meier I."/>
            <person name="Mets L."/>
            <person name="Mittag M."/>
            <person name="Mittelmeier T."/>
            <person name="Moroney J.V."/>
            <person name="Moseley J."/>
            <person name="Napoli C."/>
            <person name="Nedelcu A.M."/>
            <person name="Niyogi K."/>
            <person name="Novoselov S.V."/>
            <person name="Paulsen I.T."/>
            <person name="Pazour G."/>
            <person name="Purton S."/>
            <person name="Ral J.P."/>
            <person name="Riano-Pachon D.M."/>
            <person name="Riekhof W."/>
            <person name="Rymarquis L."/>
            <person name="Schroda M."/>
            <person name="Stern D."/>
            <person name="Umen J."/>
            <person name="Willows R."/>
            <person name="Wilson N."/>
            <person name="Zimmer S.L."/>
            <person name="Allmer J."/>
            <person name="Balk J."/>
            <person name="Bisova K."/>
            <person name="Chen C.J."/>
            <person name="Elias M."/>
            <person name="Gendler K."/>
            <person name="Hauser C."/>
            <person name="Lamb M.R."/>
            <person name="Ledford H."/>
            <person name="Long J.C."/>
            <person name="Minagawa J."/>
            <person name="Page M.D."/>
            <person name="Pan J."/>
            <person name="Pootakham W."/>
            <person name="Roje S."/>
            <person name="Rose A."/>
            <person name="Stahlberg E."/>
            <person name="Terauchi A.M."/>
            <person name="Yang P."/>
            <person name="Ball S."/>
            <person name="Bowler C."/>
            <person name="Dieckmann C.L."/>
            <person name="Gladyshev V.N."/>
            <person name="Green P."/>
            <person name="Jorgensen R."/>
            <person name="Mayfield S."/>
            <person name="Mueller-Roeber B."/>
            <person name="Rajamani S."/>
            <person name="Sayre R.T."/>
            <person name="Brokstein P."/>
            <person name="Dubchak I."/>
            <person name="Goodstein D."/>
            <person name="Hornick L."/>
            <person name="Huang Y.W."/>
            <person name="Jhaveri J."/>
            <person name="Luo Y."/>
            <person name="Martinez D."/>
            <person name="Ngau W.C."/>
            <person name="Otillar B."/>
            <person name="Poliakov A."/>
            <person name="Porter A."/>
            <person name="Szajkowski L."/>
            <person name="Werner G."/>
            <person name="Zhou K."/>
            <person name="Grigoriev I.V."/>
            <person name="Rokhsar D.S."/>
            <person name="Grossman A.R."/>
        </authorList>
    </citation>
    <scope>NUCLEOTIDE SEQUENCE [LARGE SCALE GENOMIC DNA]</scope>
    <source>
        <strain evidence="3">CC-503</strain>
    </source>
</reference>
<dbReference type="FunCoup" id="A8JDR9">
    <property type="interactions" value="282"/>
</dbReference>
<dbReference type="PaxDb" id="3055-EDO98022"/>
<dbReference type="SMART" id="SM00554">
    <property type="entry name" value="FAS1"/>
    <property type="match status" value="3"/>
</dbReference>
<protein>
    <recommendedName>
        <fullName evidence="1">FAS1 domain-containing protein</fullName>
    </recommendedName>
</protein>
<dbReference type="Gramene" id="PNW74525">
    <property type="protein sequence ID" value="PNW74525"/>
    <property type="gene ID" value="CHLRE_12g492600v5"/>
</dbReference>
<dbReference type="RefSeq" id="XP_001700578.1">
    <property type="nucleotide sequence ID" value="XM_001700526.2"/>
</dbReference>
<name>A8JDR9_CHLRE</name>
<dbReference type="Pfam" id="PF02469">
    <property type="entry name" value="Fasciclin"/>
    <property type="match status" value="3"/>
</dbReference>
<dbReference type="InterPro" id="IPR050904">
    <property type="entry name" value="Adhesion/Biosynth-related"/>
</dbReference>
<dbReference type="EMBL" id="CM008973">
    <property type="protein sequence ID" value="PNW74525.1"/>
    <property type="molecule type" value="Genomic_DNA"/>
</dbReference>
<feature type="domain" description="FAS1" evidence="1">
    <location>
        <begin position="25"/>
        <end position="167"/>
    </location>
</feature>
<dbReference type="PROSITE" id="PS50213">
    <property type="entry name" value="FAS1"/>
    <property type="match status" value="3"/>
</dbReference>
<dbReference type="SUPFAM" id="SSF82153">
    <property type="entry name" value="FAS1 domain"/>
    <property type="match status" value="3"/>
</dbReference>
<accession>A8JDR9</accession>
<evidence type="ECO:0000313" key="2">
    <source>
        <dbReference type="EMBL" id="PNW74525.1"/>
    </source>
</evidence>
<dbReference type="InterPro" id="IPR000782">
    <property type="entry name" value="FAS1_domain"/>
</dbReference>
<dbReference type="FunFam" id="2.30.180.10:FF:000047">
    <property type="entry name" value="Fasciclin-like protein"/>
    <property type="match status" value="1"/>
</dbReference>
<dbReference type="Gene3D" id="2.30.180.10">
    <property type="entry name" value="FAS1 domain"/>
    <property type="match status" value="3"/>
</dbReference>
<dbReference type="InParanoid" id="A8JDR9"/>
<dbReference type="GO" id="GO:0005615">
    <property type="term" value="C:extracellular space"/>
    <property type="evidence" value="ECO:0000318"/>
    <property type="project" value="GO_Central"/>
</dbReference>
<dbReference type="InterPro" id="IPR036378">
    <property type="entry name" value="FAS1_dom_sf"/>
</dbReference>
<gene>
    <name evidence="2" type="ORF">CHLRE_12g492600v5</name>
</gene>
<dbReference type="HOGENOM" id="CLU_026470_0_0_1"/>
<dbReference type="FunFam" id="2.30.180.10:FF:000057">
    <property type="entry name" value="Fasciclin-like protein"/>
    <property type="match status" value="2"/>
</dbReference>
<dbReference type="GeneID" id="5726129"/>
<dbReference type="AlphaFoldDB" id="A8JDR9"/>
<keyword evidence="3" id="KW-1185">Reference proteome</keyword>
<dbReference type="Proteomes" id="UP000006906">
    <property type="component" value="Chromosome 12"/>
</dbReference>
<dbReference type="OrthoDB" id="544570at2759"/>
<dbReference type="PANTHER" id="PTHR10900">
    <property type="entry name" value="PERIOSTIN-RELATED"/>
    <property type="match status" value="1"/>
</dbReference>
<dbReference type="KEGG" id="cre:CHLRE_12g492600v5"/>
<evidence type="ECO:0000313" key="3">
    <source>
        <dbReference type="Proteomes" id="UP000006906"/>
    </source>
</evidence>
<feature type="domain" description="FAS1" evidence="1">
    <location>
        <begin position="321"/>
        <end position="461"/>
    </location>
</feature>
<organism evidence="2 3">
    <name type="scientific">Chlamydomonas reinhardtii</name>
    <name type="common">Chlamydomonas smithii</name>
    <dbReference type="NCBI Taxonomy" id="3055"/>
    <lineage>
        <taxon>Eukaryota</taxon>
        <taxon>Viridiplantae</taxon>
        <taxon>Chlorophyta</taxon>
        <taxon>core chlorophytes</taxon>
        <taxon>Chlorophyceae</taxon>
        <taxon>CS clade</taxon>
        <taxon>Chlamydomonadales</taxon>
        <taxon>Chlamydomonadaceae</taxon>
        <taxon>Chlamydomonas</taxon>
    </lineage>
</organism>
<dbReference type="STRING" id="3055.A8JDR9"/>
<evidence type="ECO:0000259" key="1">
    <source>
        <dbReference type="PROSITE" id="PS50213"/>
    </source>
</evidence>
<sequence>MALSRSPASGLMLAACLLLAVAATSAQSILQVIESANLTLLAAGIRVSGLEGTLNSTTGANITLFAPTDAALLDMTASLGTDPATLVGLGAAVQPIFTYHAIPTPLLAAAIPTGDTPYATLNTGLNLTVSKAANGNVVVRSVGSDANVIRTDITAGGSVVHIIDKVLIPFYTTIASAAARNPQLSSLLGAVNSAGLAATLSDPNLTATLFAPINDAFTSGVTASIAAVNTSLVDVLTYHVLPARVAAADVPTTPTAVATLNSKANLTVLRTGTTVLLTPVGLIGGSTTSVIAANIPIGLNLPTSAEPRSYVHLVNAVLLPFYTTVGKAIERASLSILLAALTADGSLTSAAADPTFRGTVLAPTNEAFVRLLTDLRLDATQLLSDTANLRKILQAHVIPSAAVLSSQLTDKQVVTTIGGSNLTVSKSGSTVTFTAGKSSATVVMADIKAGPAVVHIIDYVLIPSDVTLNITGGSGGGGSGGVGGGGSGGGGGGAAGMASPSVLTLLSSALAFLALFAFGRF</sequence>
<dbReference type="eggNOG" id="KOG1437">
    <property type="taxonomic scope" value="Eukaryota"/>
</dbReference>
<dbReference type="PROSITE" id="PS51257">
    <property type="entry name" value="PROKAR_LIPOPROTEIN"/>
    <property type="match status" value="1"/>
</dbReference>
<feature type="domain" description="FAS1" evidence="1">
    <location>
        <begin position="171"/>
        <end position="318"/>
    </location>
</feature>
<dbReference type="PANTHER" id="PTHR10900:SF77">
    <property type="entry name" value="FI19380P1"/>
    <property type="match status" value="1"/>
</dbReference>